<feature type="domain" description="Calcineurin-like phosphoesterase" evidence="1">
    <location>
        <begin position="14"/>
        <end position="239"/>
    </location>
</feature>
<dbReference type="Gene3D" id="3.60.21.10">
    <property type="match status" value="1"/>
</dbReference>
<accession>A0A9D1NW83</accession>
<dbReference type="GO" id="GO:0016788">
    <property type="term" value="F:hydrolase activity, acting on ester bonds"/>
    <property type="evidence" value="ECO:0007669"/>
    <property type="project" value="TreeGrafter"/>
</dbReference>
<reference evidence="2" key="1">
    <citation type="submission" date="2020-10" db="EMBL/GenBank/DDBJ databases">
        <authorList>
            <person name="Gilroy R."/>
        </authorList>
    </citation>
    <scope>NUCLEOTIDE SEQUENCE</scope>
    <source>
        <strain evidence="2">ChiBcec2-4451</strain>
    </source>
</reference>
<evidence type="ECO:0000259" key="1">
    <source>
        <dbReference type="Pfam" id="PF00149"/>
    </source>
</evidence>
<evidence type="ECO:0000313" key="3">
    <source>
        <dbReference type="Proteomes" id="UP000886723"/>
    </source>
</evidence>
<organism evidence="2 3">
    <name type="scientific">Candidatus Pullilachnospira stercoravium</name>
    <dbReference type="NCBI Taxonomy" id="2840913"/>
    <lineage>
        <taxon>Bacteria</taxon>
        <taxon>Bacillati</taxon>
        <taxon>Bacillota</taxon>
        <taxon>Clostridia</taxon>
        <taxon>Lachnospirales</taxon>
        <taxon>Lachnospiraceae</taxon>
        <taxon>Lachnospiraceae incertae sedis</taxon>
        <taxon>Candidatus Pullilachnospira</taxon>
    </lineage>
</organism>
<dbReference type="InterPro" id="IPR004843">
    <property type="entry name" value="Calcineurin-like_PHP"/>
</dbReference>
<dbReference type="EMBL" id="DVON01000211">
    <property type="protein sequence ID" value="HIV13491.1"/>
    <property type="molecule type" value="Genomic_DNA"/>
</dbReference>
<comment type="caution">
    <text evidence="2">The sequence shown here is derived from an EMBL/GenBank/DDBJ whole genome shotgun (WGS) entry which is preliminary data.</text>
</comment>
<evidence type="ECO:0000313" key="2">
    <source>
        <dbReference type="EMBL" id="HIV13491.1"/>
    </source>
</evidence>
<dbReference type="Proteomes" id="UP000886723">
    <property type="component" value="Unassembled WGS sequence"/>
</dbReference>
<dbReference type="CDD" id="cd07383">
    <property type="entry name" value="MPP_Dcr2"/>
    <property type="match status" value="1"/>
</dbReference>
<dbReference type="InterPro" id="IPR029052">
    <property type="entry name" value="Metallo-depent_PP-like"/>
</dbReference>
<name>A0A9D1NW83_9FIRM</name>
<dbReference type="PANTHER" id="PTHR32440">
    <property type="entry name" value="PHOSPHATASE DCR2-RELATED-RELATED"/>
    <property type="match status" value="1"/>
</dbReference>
<dbReference type="AlphaFoldDB" id="A0A9D1NW83"/>
<dbReference type="SUPFAM" id="SSF56300">
    <property type="entry name" value="Metallo-dependent phosphatases"/>
    <property type="match status" value="1"/>
</dbReference>
<dbReference type="GO" id="GO:0005737">
    <property type="term" value="C:cytoplasm"/>
    <property type="evidence" value="ECO:0007669"/>
    <property type="project" value="TreeGrafter"/>
</dbReference>
<proteinExistence type="predicted"/>
<dbReference type="Pfam" id="PF00149">
    <property type="entry name" value="Metallophos"/>
    <property type="match status" value="1"/>
</dbReference>
<protein>
    <submittedName>
        <fullName evidence="2">Metallophosphoesterase family protein</fullName>
    </submittedName>
</protein>
<gene>
    <name evidence="2" type="ORF">IAA63_10185</name>
</gene>
<sequence>MEKRELKFRQDGTFKVMQLTDIHYTDDDETDHGSVRQIRKWLAAEKPDLVMVTGDAVYGTDNLKNIGKAMAPLIEAGVPWSFVFGNHDVEHHSSRKELFGILEEMPGFVGYHDPAAKDGYGNHMLPIRGREGKVRWVIAGIDSGNRNPLQAVGGYQYVSRRQIAWYENQIRDLEKESEAFSVLAFQHMAVPEIQDVWRYEKCYGVKRDGFGCPLVNSGQFLAALEDGHTKGMFFGHDHVNSFWGKLYGITLGYGRISGRGGYGAEDYPRGARLFVLKEDQLDDFETYEILDNGNYVRDPWGQEPRAIRDEG</sequence>
<reference evidence="2" key="2">
    <citation type="journal article" date="2021" name="PeerJ">
        <title>Extensive microbial diversity within the chicken gut microbiome revealed by metagenomics and culture.</title>
        <authorList>
            <person name="Gilroy R."/>
            <person name="Ravi A."/>
            <person name="Getino M."/>
            <person name="Pursley I."/>
            <person name="Horton D.L."/>
            <person name="Alikhan N.F."/>
            <person name="Baker D."/>
            <person name="Gharbi K."/>
            <person name="Hall N."/>
            <person name="Watson M."/>
            <person name="Adriaenssens E.M."/>
            <person name="Foster-Nyarko E."/>
            <person name="Jarju S."/>
            <person name="Secka A."/>
            <person name="Antonio M."/>
            <person name="Oren A."/>
            <person name="Chaudhuri R.R."/>
            <person name="La Ragione R."/>
            <person name="Hildebrand F."/>
            <person name="Pallen M.J."/>
        </authorList>
    </citation>
    <scope>NUCLEOTIDE SEQUENCE</scope>
    <source>
        <strain evidence="2">ChiBcec2-4451</strain>
    </source>
</reference>